<organism evidence="2 3">
    <name type="scientific">Massilia agri</name>
    <dbReference type="NCBI Taxonomy" id="1886785"/>
    <lineage>
        <taxon>Bacteria</taxon>
        <taxon>Pseudomonadati</taxon>
        <taxon>Pseudomonadota</taxon>
        <taxon>Betaproteobacteria</taxon>
        <taxon>Burkholderiales</taxon>
        <taxon>Oxalobacteraceae</taxon>
        <taxon>Telluria group</taxon>
        <taxon>Massilia</taxon>
    </lineage>
</organism>
<protein>
    <submittedName>
        <fullName evidence="2">PepSY domain-containing protein</fullName>
    </submittedName>
</protein>
<dbReference type="PANTHER" id="PTHR34219">
    <property type="entry name" value="IRON-REGULATED INNER MEMBRANE PROTEIN-RELATED"/>
    <property type="match status" value="1"/>
</dbReference>
<feature type="transmembrane region" description="Helical" evidence="1">
    <location>
        <begin position="136"/>
        <end position="164"/>
    </location>
</feature>
<reference evidence="2 3" key="1">
    <citation type="submission" date="2022-08" db="EMBL/GenBank/DDBJ databases">
        <title>Reclassification of Massilia species as members of the genera Telluria, Duganella, Pseudoduganella, Mokoshia gen. nov. and Zemynaea gen. nov. using orthogonal and non-orthogonal genome-based approaches.</title>
        <authorList>
            <person name="Bowman J.P."/>
        </authorList>
    </citation>
    <scope>NUCLEOTIDE SEQUENCE [LARGE SCALE GENOMIC DNA]</scope>
    <source>
        <strain evidence="2 3">JCM 31661</strain>
    </source>
</reference>
<dbReference type="PANTHER" id="PTHR34219:SF3">
    <property type="entry name" value="BLL7967 PROTEIN"/>
    <property type="match status" value="1"/>
</dbReference>
<evidence type="ECO:0000313" key="3">
    <source>
        <dbReference type="Proteomes" id="UP001206572"/>
    </source>
</evidence>
<proteinExistence type="predicted"/>
<evidence type="ECO:0000256" key="1">
    <source>
        <dbReference type="SAM" id="Phobius"/>
    </source>
</evidence>
<feature type="transmembrane region" description="Helical" evidence="1">
    <location>
        <begin position="192"/>
        <end position="213"/>
    </location>
</feature>
<sequence>MNFRAWYLVHKWTSLVSTLFLLMLCVTGLPLIFSHEIAHLTGASVEPPKLAAEPGAPASIDAIVADAQKRRPQDVPQFLVAEADEPELVYVRMAEKVDSEGLTAFYTYDTRTGEFLSEYPLGQGFMDLMLRLHTDMYLGLGGTLFLGFMGLLLGASIVSGIYVYGPYMKKLRFGTVRRDRATRLKWLDQHNLLGMVTLVWLLVVGITGTINALNRPIFAAWQATELAALAAPYRDVPPVTGFVSADAAVKAARQAHPDKSLSFMAYPGNGFATPQHFVAFMNGNTPLTSKLLSIAVIDARTAQVVASGEMPWYVSTLMLSQPLHFGDYGGMALKLLWALLDVLSIVVLWSGLVLWWKRRNVTAEQKLASLQGAPVAVAAE</sequence>
<dbReference type="Proteomes" id="UP001206572">
    <property type="component" value="Unassembled WGS sequence"/>
</dbReference>
<dbReference type="InterPro" id="IPR005625">
    <property type="entry name" value="PepSY-ass_TM"/>
</dbReference>
<feature type="transmembrane region" description="Helical" evidence="1">
    <location>
        <begin position="335"/>
        <end position="356"/>
    </location>
</feature>
<dbReference type="Pfam" id="PF03929">
    <property type="entry name" value="PepSY_TM"/>
    <property type="match status" value="1"/>
</dbReference>
<name>A0ABT2ATI2_9BURK</name>
<keyword evidence="3" id="KW-1185">Reference proteome</keyword>
<gene>
    <name evidence="2" type="ORF">NX780_23155</name>
</gene>
<dbReference type="EMBL" id="JANUHA010000025">
    <property type="protein sequence ID" value="MCS0599250.1"/>
    <property type="molecule type" value="Genomic_DNA"/>
</dbReference>
<comment type="caution">
    <text evidence="2">The sequence shown here is derived from an EMBL/GenBank/DDBJ whole genome shotgun (WGS) entry which is preliminary data.</text>
</comment>
<accession>A0ABT2ATI2</accession>
<dbReference type="RefSeq" id="WP_258830251.1">
    <property type="nucleotide sequence ID" value="NZ_JANUHA010000025.1"/>
</dbReference>
<keyword evidence="1" id="KW-1133">Transmembrane helix</keyword>
<keyword evidence="1" id="KW-0472">Membrane</keyword>
<keyword evidence="1" id="KW-0812">Transmembrane</keyword>
<evidence type="ECO:0000313" key="2">
    <source>
        <dbReference type="EMBL" id="MCS0599250.1"/>
    </source>
</evidence>
<feature type="transmembrane region" description="Helical" evidence="1">
    <location>
        <begin position="12"/>
        <end position="33"/>
    </location>
</feature>